<keyword evidence="7 12" id="KW-0460">Magnesium</keyword>
<evidence type="ECO:0000256" key="8">
    <source>
        <dbReference type="ARBA" id="ARBA00023206"/>
    </source>
</evidence>
<dbReference type="GO" id="GO:0009231">
    <property type="term" value="P:riboflavin biosynthetic process"/>
    <property type="evidence" value="ECO:0007669"/>
    <property type="project" value="UniProtKB-KW"/>
</dbReference>
<gene>
    <name evidence="13" type="ORF">DASC09_058060</name>
</gene>
<organism evidence="13 14">
    <name type="scientific">Saccharomycopsis crataegensis</name>
    <dbReference type="NCBI Taxonomy" id="43959"/>
    <lineage>
        <taxon>Eukaryota</taxon>
        <taxon>Fungi</taxon>
        <taxon>Dikarya</taxon>
        <taxon>Ascomycota</taxon>
        <taxon>Saccharomycotina</taxon>
        <taxon>Saccharomycetes</taxon>
        <taxon>Saccharomycopsidaceae</taxon>
        <taxon>Saccharomycopsis</taxon>
    </lineage>
</organism>
<dbReference type="AlphaFoldDB" id="A0AAV5QVK6"/>
<dbReference type="RefSeq" id="XP_064855462.1">
    <property type="nucleotide sequence ID" value="XM_064999390.1"/>
</dbReference>
<dbReference type="SUPFAM" id="SSF55821">
    <property type="entry name" value="YrdC/RibB"/>
    <property type="match status" value="1"/>
</dbReference>
<dbReference type="GO" id="GO:0005758">
    <property type="term" value="C:mitochondrial intermembrane space"/>
    <property type="evidence" value="ECO:0007669"/>
    <property type="project" value="TreeGrafter"/>
</dbReference>
<accession>A0AAV5QVK6</accession>
<comment type="cofactor">
    <cofactor evidence="12">
        <name>Mg(2+)</name>
        <dbReference type="ChEBI" id="CHEBI:18420"/>
    </cofactor>
    <cofactor evidence="12">
        <name>Mn(2+)</name>
        <dbReference type="ChEBI" id="CHEBI:29035"/>
    </cofactor>
    <text evidence="12">Binds 2 divalent metal cations per subunit. Magnesium or manganese.</text>
</comment>
<evidence type="ECO:0000256" key="7">
    <source>
        <dbReference type="ARBA" id="ARBA00022842"/>
    </source>
</evidence>
<dbReference type="GO" id="GO:0005829">
    <property type="term" value="C:cytosol"/>
    <property type="evidence" value="ECO:0007669"/>
    <property type="project" value="TreeGrafter"/>
</dbReference>
<dbReference type="GeneID" id="90076455"/>
<keyword evidence="9 12" id="KW-0464">Manganese</keyword>
<comment type="pathway">
    <text evidence="1 12">Cofactor biosynthesis; riboflavin biosynthesis; 2-hydroxy-3-oxobutyl phosphate from D-ribulose 5-phosphate: step 1/1.</text>
</comment>
<evidence type="ECO:0000256" key="4">
    <source>
        <dbReference type="ARBA" id="ARBA00018836"/>
    </source>
</evidence>
<comment type="subunit">
    <text evidence="2 12">Homodimer.</text>
</comment>
<dbReference type="EMBL" id="BTFZ01000020">
    <property type="protein sequence ID" value="GMM38467.1"/>
    <property type="molecule type" value="Genomic_DNA"/>
</dbReference>
<dbReference type="Gene3D" id="3.90.870.10">
    <property type="entry name" value="DHBP synthase"/>
    <property type="match status" value="1"/>
</dbReference>
<keyword evidence="6 12" id="KW-0479">Metal-binding</keyword>
<comment type="similarity">
    <text evidence="11 12">Belongs to the DHBP synthase family.</text>
</comment>
<evidence type="ECO:0000256" key="11">
    <source>
        <dbReference type="ARBA" id="ARBA00060730"/>
    </source>
</evidence>
<evidence type="ECO:0000313" key="13">
    <source>
        <dbReference type="EMBL" id="GMM38467.1"/>
    </source>
</evidence>
<evidence type="ECO:0000256" key="1">
    <source>
        <dbReference type="ARBA" id="ARBA00004904"/>
    </source>
</evidence>
<evidence type="ECO:0000256" key="9">
    <source>
        <dbReference type="ARBA" id="ARBA00023211"/>
    </source>
</evidence>
<evidence type="ECO:0000256" key="10">
    <source>
        <dbReference type="ARBA" id="ARBA00023239"/>
    </source>
</evidence>
<keyword evidence="14" id="KW-1185">Reference proteome</keyword>
<proteinExistence type="inferred from homology"/>
<dbReference type="FunFam" id="3.90.870.10:FF:000002">
    <property type="entry name" value="3,4-dihydroxy-2-butanone 4-phosphate synthase"/>
    <property type="match status" value="1"/>
</dbReference>
<keyword evidence="5 12" id="KW-0686">Riboflavin biosynthesis</keyword>
<dbReference type="Pfam" id="PF00926">
    <property type="entry name" value="DHBP_synthase"/>
    <property type="match status" value="1"/>
</dbReference>
<comment type="catalytic activity">
    <reaction evidence="12">
        <text>D-ribulose 5-phosphate = (2S)-2-hydroxy-3-oxobutyl phosphate + formate + H(+)</text>
        <dbReference type="Rhea" id="RHEA:18457"/>
        <dbReference type="ChEBI" id="CHEBI:15378"/>
        <dbReference type="ChEBI" id="CHEBI:15740"/>
        <dbReference type="ChEBI" id="CHEBI:58121"/>
        <dbReference type="ChEBI" id="CHEBI:58830"/>
        <dbReference type="EC" id="4.1.99.12"/>
    </reaction>
</comment>
<reference evidence="13 14" key="1">
    <citation type="journal article" date="2023" name="Elife">
        <title>Identification of key yeast species and microbe-microbe interactions impacting larval growth of Drosophila in the wild.</title>
        <authorList>
            <person name="Mure A."/>
            <person name="Sugiura Y."/>
            <person name="Maeda R."/>
            <person name="Honda K."/>
            <person name="Sakurai N."/>
            <person name="Takahashi Y."/>
            <person name="Watada M."/>
            <person name="Katoh T."/>
            <person name="Gotoh A."/>
            <person name="Gotoh Y."/>
            <person name="Taniguchi I."/>
            <person name="Nakamura K."/>
            <person name="Hayashi T."/>
            <person name="Katayama T."/>
            <person name="Uemura T."/>
            <person name="Hattori Y."/>
        </authorList>
    </citation>
    <scope>NUCLEOTIDE SEQUENCE [LARGE SCALE GENOMIC DNA]</scope>
    <source>
        <strain evidence="13 14">SC-9</strain>
    </source>
</reference>
<dbReference type="EC" id="4.1.99.12" evidence="3 12"/>
<dbReference type="InterPro" id="IPR017945">
    <property type="entry name" value="DHBP_synth_RibB-like_a/b_dom"/>
</dbReference>
<evidence type="ECO:0000256" key="6">
    <source>
        <dbReference type="ARBA" id="ARBA00022723"/>
    </source>
</evidence>
<evidence type="ECO:0000256" key="3">
    <source>
        <dbReference type="ARBA" id="ARBA00012153"/>
    </source>
</evidence>
<dbReference type="GO" id="GO:0008686">
    <property type="term" value="F:3,4-dihydroxy-2-butanone-4-phosphate synthase activity"/>
    <property type="evidence" value="ECO:0007669"/>
    <property type="project" value="UniProtKB-EC"/>
</dbReference>
<dbReference type="GO" id="GO:0046872">
    <property type="term" value="F:metal ion binding"/>
    <property type="evidence" value="ECO:0007669"/>
    <property type="project" value="UniProtKB-KW"/>
</dbReference>
<comment type="function">
    <text evidence="12">Catalyzes the conversion of D-ribulose 5-phosphate to formate and 3,4-dihydroxy-2-butanone 4-phosphate.</text>
</comment>
<dbReference type="NCBIfam" id="TIGR00506">
    <property type="entry name" value="ribB"/>
    <property type="match status" value="1"/>
</dbReference>
<evidence type="ECO:0000256" key="12">
    <source>
        <dbReference type="RuleBase" id="RU003843"/>
    </source>
</evidence>
<dbReference type="PANTHER" id="PTHR21327:SF18">
    <property type="entry name" value="3,4-DIHYDROXY-2-BUTANONE 4-PHOSPHATE SYNTHASE"/>
    <property type="match status" value="1"/>
</dbReference>
<sequence length="207" mass="22980">MSEVFTPIPEALERFKNGEFLIVMDDEDRENEGDLVIAAEHITPAKMAFLVRESSGYICAPLSNARADRLKLPLMLPPSTQTDRHHTAYTITVDYAIGTTTGISAGDRAKTCQMLANDEVKAEEFTRPGHVVPLRAVDGLLKERQGHTETAVQLCLSSGCKDAAVICELVREEDGMMQRLPDCVEFGKKHNIGIITIKSFKKYLEEQ</sequence>
<dbReference type="InterPro" id="IPR000422">
    <property type="entry name" value="DHBP_synthase_RibB"/>
</dbReference>
<name>A0AAV5QVK6_9ASCO</name>
<comment type="caution">
    <text evidence="13">The sequence shown here is derived from an EMBL/GenBank/DDBJ whole genome shotgun (WGS) entry which is preliminary data.</text>
</comment>
<evidence type="ECO:0000256" key="2">
    <source>
        <dbReference type="ARBA" id="ARBA00011738"/>
    </source>
</evidence>
<keyword evidence="10 12" id="KW-0456">Lyase</keyword>
<keyword evidence="8" id="KW-0318">Glutathionylation</keyword>
<dbReference type="PANTHER" id="PTHR21327">
    <property type="entry name" value="GTP CYCLOHYDROLASE II-RELATED"/>
    <property type="match status" value="1"/>
</dbReference>
<dbReference type="Proteomes" id="UP001360560">
    <property type="component" value="Unassembled WGS sequence"/>
</dbReference>
<evidence type="ECO:0000256" key="5">
    <source>
        <dbReference type="ARBA" id="ARBA00022619"/>
    </source>
</evidence>
<evidence type="ECO:0000313" key="14">
    <source>
        <dbReference type="Proteomes" id="UP001360560"/>
    </source>
</evidence>
<protein>
    <recommendedName>
        <fullName evidence="4 12">3,4-dihydroxy-2-butanone 4-phosphate synthase</fullName>
        <shortName evidence="12">DHBP synthase</shortName>
        <ecNumber evidence="3 12">4.1.99.12</ecNumber>
    </recommendedName>
</protein>